<evidence type="ECO:0000313" key="19">
    <source>
        <dbReference type="RefSeq" id="XP_007532451.1"/>
    </source>
</evidence>
<keyword evidence="13 16" id="KW-0472">Membrane</keyword>
<comment type="caution">
    <text evidence="16">Lacks conserved residue(s) required for the propagation of feature annotation.</text>
</comment>
<evidence type="ECO:0000256" key="1">
    <source>
        <dbReference type="ARBA" id="ARBA00004123"/>
    </source>
</evidence>
<keyword evidence="8" id="KW-1003">Cell membrane</keyword>
<dbReference type="eggNOG" id="ENOG502RYYE">
    <property type="taxonomic scope" value="Eukaryota"/>
</dbReference>
<evidence type="ECO:0000256" key="11">
    <source>
        <dbReference type="ARBA" id="ARBA00022989"/>
    </source>
</evidence>
<evidence type="ECO:0000256" key="7">
    <source>
        <dbReference type="ARBA" id="ARBA00013552"/>
    </source>
</evidence>
<comment type="subunit">
    <text evidence="15">Interacts with PTK2; regulates PTK2 activation and localization. Interacts with ITGB3; regulates the levels of the heterodimer ITGA5-ITGB3 integrin surface expression. Interacts with P2RX7 (via C-terminus). Interacts with ITGB1; the interaction may be direct or indirect and ITGB1 has a heterodimer form.</text>
</comment>
<dbReference type="CTD" id="2013"/>
<dbReference type="GO" id="GO:0000139">
    <property type="term" value="C:Golgi membrane"/>
    <property type="evidence" value="ECO:0007669"/>
    <property type="project" value="UniProtKB-SubCell"/>
</dbReference>
<organism evidence="18 19">
    <name type="scientific">Erinaceus europaeus</name>
    <name type="common">Western European hedgehog</name>
    <dbReference type="NCBI Taxonomy" id="9365"/>
    <lineage>
        <taxon>Eukaryota</taxon>
        <taxon>Metazoa</taxon>
        <taxon>Chordata</taxon>
        <taxon>Craniata</taxon>
        <taxon>Vertebrata</taxon>
        <taxon>Euteleostomi</taxon>
        <taxon>Mammalia</taxon>
        <taxon>Eutheria</taxon>
        <taxon>Laurasiatheria</taxon>
        <taxon>Eulipotyphla</taxon>
        <taxon>Erinaceidae</taxon>
        <taxon>Erinaceinae</taxon>
        <taxon>Erinaceus</taxon>
    </lineage>
</organism>
<dbReference type="OrthoDB" id="9939098at2759"/>
<reference evidence="19" key="1">
    <citation type="submission" date="2025-08" db="UniProtKB">
        <authorList>
            <consortium name="RefSeq"/>
        </authorList>
    </citation>
    <scope>IDENTIFICATION</scope>
</reference>
<keyword evidence="11 16" id="KW-1133">Transmembrane helix</keyword>
<sequence>MLVLLVCILLFHVASAALLFIATIHNAWWVGEEFHADIWKVCVNGSSNCTEIGAPMEGLATMQTVQVSMVLSTTLCCLALLIFLLQLFRLKQGERFVLTSILQLLSCLCVMIAASVYADQRESLHQSNGLIYSGTAEGAYGYAFALAWLAFACTLLSSLMYLVLRKRK</sequence>
<evidence type="ECO:0000256" key="13">
    <source>
        <dbReference type="ARBA" id="ARBA00023136"/>
    </source>
</evidence>
<evidence type="ECO:0000256" key="4">
    <source>
        <dbReference type="ARBA" id="ARBA00004556"/>
    </source>
</evidence>
<dbReference type="FunFam" id="1.20.140.150:FF:000023">
    <property type="entry name" value="Epithelial membrane protein 2"/>
    <property type="match status" value="1"/>
</dbReference>
<evidence type="ECO:0000313" key="18">
    <source>
        <dbReference type="Proteomes" id="UP001652624"/>
    </source>
</evidence>
<dbReference type="GO" id="GO:0019901">
    <property type="term" value="F:protein kinase binding"/>
    <property type="evidence" value="ECO:0007669"/>
    <property type="project" value="TreeGrafter"/>
</dbReference>
<evidence type="ECO:0000256" key="14">
    <source>
        <dbReference type="ARBA" id="ARBA00023242"/>
    </source>
</evidence>
<keyword evidence="18" id="KW-1185">Reference proteome</keyword>
<dbReference type="GO" id="GO:0007155">
    <property type="term" value="P:cell adhesion"/>
    <property type="evidence" value="ECO:0007669"/>
    <property type="project" value="TreeGrafter"/>
</dbReference>
<keyword evidence="17" id="KW-0732">Signal</keyword>
<dbReference type="GO" id="GO:0045121">
    <property type="term" value="C:membrane raft"/>
    <property type="evidence" value="ECO:0007669"/>
    <property type="project" value="UniProtKB-SubCell"/>
</dbReference>
<evidence type="ECO:0000256" key="10">
    <source>
        <dbReference type="ARBA" id="ARBA00022692"/>
    </source>
</evidence>
<dbReference type="PROSITE" id="PS01221">
    <property type="entry name" value="PMP22_1"/>
    <property type="match status" value="1"/>
</dbReference>
<keyword evidence="12" id="KW-0333">Golgi apparatus</keyword>
<comment type="subcellular location">
    <subcellularLocation>
        <location evidence="2">Apical cell membrane</location>
    </subcellularLocation>
    <subcellularLocation>
        <location evidence="4">Cytoplasm</location>
        <location evidence="4">Perinuclear region</location>
    </subcellularLocation>
    <subcellularLocation>
        <location evidence="5">Golgi apparatus membrane</location>
        <topology evidence="5">Multi-pass membrane protein</topology>
    </subcellularLocation>
    <subcellularLocation>
        <location evidence="3">Membrane raft</location>
    </subcellularLocation>
    <subcellularLocation>
        <location evidence="16">Membrane</location>
        <topology evidence="16">Multi-pass membrane protein</topology>
    </subcellularLocation>
    <subcellularLocation>
        <location evidence="1">Nucleus</location>
    </subcellularLocation>
</comment>
<dbReference type="PANTHER" id="PTHR10671:SF32">
    <property type="entry name" value="EPITHELIAL MEMBRANE PROTEIN 2"/>
    <property type="match status" value="1"/>
</dbReference>
<evidence type="ECO:0000256" key="6">
    <source>
        <dbReference type="ARBA" id="ARBA00006864"/>
    </source>
</evidence>
<gene>
    <name evidence="19" type="primary">EMP2</name>
</gene>
<proteinExistence type="inferred from homology"/>
<evidence type="ECO:0000256" key="12">
    <source>
        <dbReference type="ARBA" id="ARBA00023034"/>
    </source>
</evidence>
<keyword evidence="14" id="KW-0539">Nucleus</keyword>
<accession>A0A1S3ABG3</accession>
<dbReference type="GO" id="GO:0048471">
    <property type="term" value="C:perinuclear region of cytoplasm"/>
    <property type="evidence" value="ECO:0007669"/>
    <property type="project" value="UniProtKB-SubCell"/>
</dbReference>
<feature type="transmembrane region" description="Helical" evidence="16">
    <location>
        <begin position="138"/>
        <end position="164"/>
    </location>
</feature>
<dbReference type="Proteomes" id="UP001652624">
    <property type="component" value="Chromosome 15"/>
</dbReference>
<dbReference type="FunCoup" id="A0A1S3ABG3">
    <property type="interactions" value="256"/>
</dbReference>
<dbReference type="GO" id="GO:2001046">
    <property type="term" value="P:positive regulation of integrin-mediated signaling pathway"/>
    <property type="evidence" value="ECO:0007669"/>
    <property type="project" value="TreeGrafter"/>
</dbReference>
<dbReference type="Pfam" id="PF00822">
    <property type="entry name" value="PMP22_Claudin"/>
    <property type="match status" value="1"/>
</dbReference>
<dbReference type="AlphaFoldDB" id="A0A1S3ABG3"/>
<evidence type="ECO:0000256" key="8">
    <source>
        <dbReference type="ARBA" id="ARBA00022475"/>
    </source>
</evidence>
<evidence type="ECO:0000256" key="5">
    <source>
        <dbReference type="ARBA" id="ARBA00004653"/>
    </source>
</evidence>
<dbReference type="InterPro" id="IPR004031">
    <property type="entry name" value="PMP22/EMP/MP20/Claudin"/>
</dbReference>
<feature type="transmembrane region" description="Helical" evidence="16">
    <location>
        <begin position="96"/>
        <end position="118"/>
    </location>
</feature>
<evidence type="ECO:0000256" key="17">
    <source>
        <dbReference type="SAM" id="SignalP"/>
    </source>
</evidence>
<evidence type="ECO:0000256" key="16">
    <source>
        <dbReference type="RuleBase" id="RU363088"/>
    </source>
</evidence>
<dbReference type="InterPro" id="IPR004032">
    <property type="entry name" value="PMP22_EMP_MP20"/>
</dbReference>
<dbReference type="RefSeq" id="XP_007532451.1">
    <property type="nucleotide sequence ID" value="XM_007532389.3"/>
</dbReference>
<dbReference type="GeneID" id="103121846"/>
<evidence type="ECO:0000256" key="2">
    <source>
        <dbReference type="ARBA" id="ARBA00004221"/>
    </source>
</evidence>
<feature type="transmembrane region" description="Helical" evidence="16">
    <location>
        <begin position="65"/>
        <end position="84"/>
    </location>
</feature>
<dbReference type="PRINTS" id="PR01455">
    <property type="entry name" value="EPMEMPROT2"/>
</dbReference>
<evidence type="ECO:0000256" key="9">
    <source>
        <dbReference type="ARBA" id="ARBA00022490"/>
    </source>
</evidence>
<dbReference type="InterPro" id="IPR003933">
    <property type="entry name" value="EMP-2"/>
</dbReference>
<dbReference type="GO" id="GO:0001952">
    <property type="term" value="P:regulation of cell-matrix adhesion"/>
    <property type="evidence" value="ECO:0007669"/>
    <property type="project" value="TreeGrafter"/>
</dbReference>
<dbReference type="PANTHER" id="PTHR10671">
    <property type="entry name" value="EPITHELIAL MEMBRANE PROTEIN-RELATED"/>
    <property type="match status" value="1"/>
</dbReference>
<protein>
    <recommendedName>
        <fullName evidence="7 16">Epithelial membrane protein 2</fullName>
    </recommendedName>
</protein>
<name>A0A1S3ABG3_ERIEU</name>
<feature type="chain" id="PRO_5010182448" description="Epithelial membrane protein 2" evidence="17">
    <location>
        <begin position="17"/>
        <end position="168"/>
    </location>
</feature>
<dbReference type="InParanoid" id="A0A1S3ABG3"/>
<comment type="function">
    <text evidence="16">Functions as a key regulator of cell membrane composition by regulating proteins surface expression. Also, plays a role in regulation of processes including cell migration, cell proliferation, cell contraction and cell adhesion.</text>
</comment>
<keyword evidence="9" id="KW-0963">Cytoplasm</keyword>
<dbReference type="InterPro" id="IPR050579">
    <property type="entry name" value="PMP-22/EMP/MP20-like"/>
</dbReference>
<dbReference type="GO" id="GO:0016324">
    <property type="term" value="C:apical plasma membrane"/>
    <property type="evidence" value="ECO:0007669"/>
    <property type="project" value="UniProtKB-SubCell"/>
</dbReference>
<keyword evidence="10 16" id="KW-0812">Transmembrane</keyword>
<dbReference type="GO" id="GO:0005634">
    <property type="term" value="C:nucleus"/>
    <property type="evidence" value="ECO:0007669"/>
    <property type="project" value="UniProtKB-SubCell"/>
</dbReference>
<evidence type="ECO:0000256" key="3">
    <source>
        <dbReference type="ARBA" id="ARBA00004285"/>
    </source>
</evidence>
<dbReference type="PRINTS" id="PR01453">
    <property type="entry name" value="EPMEMFAMILY"/>
</dbReference>
<feature type="signal peptide" evidence="17">
    <location>
        <begin position="1"/>
        <end position="16"/>
    </location>
</feature>
<dbReference type="Gene3D" id="1.20.140.150">
    <property type="match status" value="1"/>
</dbReference>
<evidence type="ECO:0000256" key="15">
    <source>
        <dbReference type="ARBA" id="ARBA00046690"/>
    </source>
</evidence>
<comment type="similarity">
    <text evidence="6 16">Belongs to the PMP-22/EMP/MP20 family.</text>
</comment>